<dbReference type="PANTHER" id="PTHR24198">
    <property type="entry name" value="ANKYRIN REPEAT AND PROTEIN KINASE DOMAIN-CONTAINING PROTEIN"/>
    <property type="match status" value="1"/>
</dbReference>
<evidence type="ECO:0000256" key="2">
    <source>
        <dbReference type="ARBA" id="ARBA00023043"/>
    </source>
</evidence>
<dbReference type="InterPro" id="IPR036770">
    <property type="entry name" value="Ankyrin_rpt-contain_sf"/>
</dbReference>
<dbReference type="EMBL" id="JARQZJ010000002">
    <property type="protein sequence ID" value="KAK9870233.1"/>
    <property type="molecule type" value="Genomic_DNA"/>
</dbReference>
<organism evidence="4 5">
    <name type="scientific">Henosepilachna vigintioctopunctata</name>
    <dbReference type="NCBI Taxonomy" id="420089"/>
    <lineage>
        <taxon>Eukaryota</taxon>
        <taxon>Metazoa</taxon>
        <taxon>Ecdysozoa</taxon>
        <taxon>Arthropoda</taxon>
        <taxon>Hexapoda</taxon>
        <taxon>Insecta</taxon>
        <taxon>Pterygota</taxon>
        <taxon>Neoptera</taxon>
        <taxon>Endopterygota</taxon>
        <taxon>Coleoptera</taxon>
        <taxon>Polyphaga</taxon>
        <taxon>Cucujiformia</taxon>
        <taxon>Coccinelloidea</taxon>
        <taxon>Coccinellidae</taxon>
        <taxon>Epilachninae</taxon>
        <taxon>Epilachnini</taxon>
        <taxon>Henosepilachna</taxon>
    </lineage>
</organism>
<feature type="repeat" description="ANK" evidence="3">
    <location>
        <begin position="83"/>
        <end position="115"/>
    </location>
</feature>
<feature type="repeat" description="ANK" evidence="3">
    <location>
        <begin position="50"/>
        <end position="82"/>
    </location>
</feature>
<dbReference type="SMART" id="SM00248">
    <property type="entry name" value="ANK"/>
    <property type="match status" value="5"/>
</dbReference>
<accession>A0AAW1TK94</accession>
<proteinExistence type="predicted"/>
<dbReference type="Proteomes" id="UP001431783">
    <property type="component" value="Unassembled WGS sequence"/>
</dbReference>
<feature type="repeat" description="ANK" evidence="3">
    <location>
        <begin position="188"/>
        <end position="220"/>
    </location>
</feature>
<evidence type="ECO:0000256" key="3">
    <source>
        <dbReference type="PROSITE-ProRule" id="PRU00023"/>
    </source>
</evidence>
<dbReference type="Gene3D" id="1.25.40.20">
    <property type="entry name" value="Ankyrin repeat-containing domain"/>
    <property type="match status" value="1"/>
</dbReference>
<feature type="repeat" description="ANK" evidence="3">
    <location>
        <begin position="151"/>
        <end position="187"/>
    </location>
</feature>
<reference evidence="4 5" key="1">
    <citation type="submission" date="2023-03" db="EMBL/GenBank/DDBJ databases">
        <title>Genome insight into feeding habits of ladybird beetles.</title>
        <authorList>
            <person name="Li H.-S."/>
            <person name="Huang Y.-H."/>
            <person name="Pang H."/>
        </authorList>
    </citation>
    <scope>NUCLEOTIDE SEQUENCE [LARGE SCALE GENOMIC DNA]</scope>
    <source>
        <strain evidence="4">SYSU_2023b</strain>
        <tissue evidence="4">Whole body</tissue>
    </source>
</reference>
<name>A0AAW1TK94_9CUCU</name>
<dbReference type="AlphaFoldDB" id="A0AAW1TK94"/>
<evidence type="ECO:0000256" key="1">
    <source>
        <dbReference type="ARBA" id="ARBA00022737"/>
    </source>
</evidence>
<dbReference type="InterPro" id="IPR002110">
    <property type="entry name" value="Ankyrin_rpt"/>
</dbReference>
<keyword evidence="1" id="KW-0677">Repeat</keyword>
<keyword evidence="2 3" id="KW-0040">ANK repeat</keyword>
<dbReference type="PROSITE" id="PS50088">
    <property type="entry name" value="ANK_REPEAT"/>
    <property type="match status" value="4"/>
</dbReference>
<evidence type="ECO:0000313" key="5">
    <source>
        <dbReference type="Proteomes" id="UP001431783"/>
    </source>
</evidence>
<sequence>MFGFKISKYMETRRLIGEIERIQRRYPGHHLSPKKIASAISSVINITDESNWSTLHYSAYLGMEETCLELLTNGADLNLKNAWGETPLHLACRMSNFSCIEIILQFKPDMNIQNVMLYTPLSLFVSRPPQNEYILDTLLDAGANPDIPDEDGNSPLHILAKQVETEKTNKFARLLIKYKANVDSENNFKKTPLHFAVDDGKVGLVGILLKSGASVNIPDVSGKTAMDKALEKKTLFPKVFECLGAHLIMQYCCGISVNLEHLQEVLCNSEQCQDFKKSCEEEVNLLKSTRAGESTVTYYDILVSSTHRLARSLFNSDILDSLVEFNMESSIVGSIFGSFLLKKRRAALKRYHEIKFGIVPTRKVFHFLPHVFIDKLMEYLDIDDFINLDAACSFRT</sequence>
<dbReference type="PANTHER" id="PTHR24198:SF165">
    <property type="entry name" value="ANKYRIN REPEAT-CONTAINING PROTEIN-RELATED"/>
    <property type="match status" value="1"/>
</dbReference>
<dbReference type="Pfam" id="PF13857">
    <property type="entry name" value="Ank_5"/>
    <property type="match status" value="1"/>
</dbReference>
<comment type="caution">
    <text evidence="4">The sequence shown here is derived from an EMBL/GenBank/DDBJ whole genome shotgun (WGS) entry which is preliminary data.</text>
</comment>
<dbReference type="SUPFAM" id="SSF48403">
    <property type="entry name" value="Ankyrin repeat"/>
    <property type="match status" value="1"/>
</dbReference>
<evidence type="ECO:0000313" key="4">
    <source>
        <dbReference type="EMBL" id="KAK9870233.1"/>
    </source>
</evidence>
<protein>
    <submittedName>
        <fullName evidence="4">Uncharacterized protein</fullName>
    </submittedName>
</protein>
<dbReference type="PROSITE" id="PS50297">
    <property type="entry name" value="ANK_REP_REGION"/>
    <property type="match status" value="3"/>
</dbReference>
<keyword evidence="5" id="KW-1185">Reference proteome</keyword>
<gene>
    <name evidence="4" type="ORF">WA026_006318</name>
</gene>
<dbReference type="Pfam" id="PF12796">
    <property type="entry name" value="Ank_2"/>
    <property type="match status" value="1"/>
</dbReference>